<name>A0A077TRD1_PLACU</name>
<dbReference type="Gene3D" id="2.40.50.40">
    <property type="match status" value="1"/>
</dbReference>
<protein>
    <submittedName>
        <fullName evidence="6 7">Heterochromatin protein 1</fullName>
    </submittedName>
</protein>
<dbReference type="CDD" id="cd00024">
    <property type="entry name" value="CD_CSD"/>
    <property type="match status" value="1"/>
</dbReference>
<dbReference type="EMBL" id="LK022891">
    <property type="protein sequence ID" value="VTZ71058.1"/>
    <property type="molecule type" value="Genomic_DNA"/>
</dbReference>
<organism evidence="6 9">
    <name type="scientific">Plasmodium chabaudi chabaudi</name>
    <dbReference type="NCBI Taxonomy" id="31271"/>
    <lineage>
        <taxon>Eukaryota</taxon>
        <taxon>Sar</taxon>
        <taxon>Alveolata</taxon>
        <taxon>Apicomplexa</taxon>
        <taxon>Aconoidasida</taxon>
        <taxon>Haemosporida</taxon>
        <taxon>Plasmodiidae</taxon>
        <taxon>Plasmodium</taxon>
        <taxon>Plasmodium (Vinckeia)</taxon>
    </lineage>
</organism>
<dbReference type="GeneID" id="3489703"/>
<dbReference type="InterPro" id="IPR016197">
    <property type="entry name" value="Chromo-like_dom_sf"/>
</dbReference>
<comment type="subcellular location">
    <subcellularLocation>
        <location evidence="1">Nucleus</location>
    </subcellularLocation>
</comment>
<dbReference type="VEuPathDB" id="PlasmoDB:PCHAS_1438100"/>
<evidence type="ECO:0000256" key="3">
    <source>
        <dbReference type="SAM" id="MobiDB-lite"/>
    </source>
</evidence>
<dbReference type="OrthoDB" id="370631at2759"/>
<reference evidence="7 8" key="1">
    <citation type="journal article" date="2014" name="BMC Biol.">
        <title>A comprehensive evaluation of rodent malaria parasite genomes and gene expression.</title>
        <authorList>
            <person name="Otto T.D."/>
            <person name="Bohme U."/>
            <person name="Jackson A.P."/>
            <person name="Hunt M."/>
            <person name="Franke-Fayard B."/>
            <person name="Hoeijmakers W.A."/>
            <person name="Religa A.A."/>
            <person name="Robertson L."/>
            <person name="Sanders M."/>
            <person name="Ogun S.A."/>
            <person name="Cunningham D."/>
            <person name="Erhart A."/>
            <person name="Billker O."/>
            <person name="Khan S.M."/>
            <person name="Stunnenberg H.G."/>
            <person name="Langhorne J."/>
            <person name="Holder A.A."/>
            <person name="Waters A.P."/>
            <person name="Newbold C.I."/>
            <person name="Pain A."/>
            <person name="Berriman M."/>
            <person name="Janse C.J."/>
        </authorList>
    </citation>
    <scope>NUCLEOTIDE SEQUENCE [LARGE SCALE GENOMIC DNA]</scope>
    <source>
        <strain evidence="7 8">AS</strain>
    </source>
</reference>
<keyword evidence="2" id="KW-0539">Nucleus</keyword>
<feature type="compositionally biased region" description="Basic and acidic residues" evidence="3">
    <location>
        <begin position="134"/>
        <end position="150"/>
    </location>
</feature>
<dbReference type="SMART" id="SM00298">
    <property type="entry name" value="CHROMO"/>
    <property type="match status" value="1"/>
</dbReference>
<feature type="domain" description="Chromo" evidence="4">
    <location>
        <begin position="8"/>
        <end position="73"/>
    </location>
</feature>
<dbReference type="PANTHER" id="PTHR22812">
    <property type="entry name" value="CHROMOBOX PROTEIN"/>
    <property type="match status" value="1"/>
</dbReference>
<dbReference type="InterPro" id="IPR000953">
    <property type="entry name" value="Chromo/chromo_shadow_dom"/>
</dbReference>
<reference evidence="9 10" key="3">
    <citation type="submission" date="2016-08" db="EMBL/GenBank/DDBJ databases">
        <authorList>
            <consortium name="Pathogen Informatics"/>
        </authorList>
    </citation>
    <scope>NUCLEOTIDE SEQUENCE [LARGE SCALE GENOMIC DNA]</scope>
    <source>
        <strain evidence="5 10">AJ</strain>
        <strain evidence="7">AS</strain>
        <strain evidence="6 9">CB</strain>
    </source>
</reference>
<gene>
    <name evidence="6" type="primary">HP1</name>
    <name evidence="5" type="ORF">PCHAJ_000454900</name>
    <name evidence="7" type="ORF">PCHAS_1438100</name>
    <name evidence="6" type="ORF">PCHCB_000459800</name>
</gene>
<reference evidence="7" key="2">
    <citation type="submission" date="2014-05" db="EMBL/GenBank/DDBJ databases">
        <authorList>
            <person name="Aslett M.A."/>
            <person name="De Silva N."/>
        </authorList>
    </citation>
    <scope>NUCLEOTIDE SEQUENCE</scope>
    <source>
        <strain evidence="7">AS</strain>
    </source>
</reference>
<evidence type="ECO:0000313" key="7">
    <source>
        <dbReference type="EMBL" id="VTZ71058.1"/>
    </source>
</evidence>
<accession>A0A077TRD1</accession>
<evidence type="ECO:0000256" key="1">
    <source>
        <dbReference type="ARBA" id="ARBA00004123"/>
    </source>
</evidence>
<dbReference type="Proteomes" id="UP000507163">
    <property type="component" value="Chromosome 14"/>
</dbReference>
<dbReference type="InterPro" id="IPR023780">
    <property type="entry name" value="Chromo_domain"/>
</dbReference>
<evidence type="ECO:0000313" key="9">
    <source>
        <dbReference type="Proteomes" id="UP000195489"/>
    </source>
</evidence>
<evidence type="ECO:0000313" key="10">
    <source>
        <dbReference type="Proteomes" id="UP000507163"/>
    </source>
</evidence>
<dbReference type="SUPFAM" id="SSF54160">
    <property type="entry name" value="Chromo domain-like"/>
    <property type="match status" value="1"/>
</dbReference>
<dbReference type="Proteomes" id="UP000071118">
    <property type="component" value="Chromosome 14"/>
</dbReference>
<evidence type="ECO:0000313" key="6">
    <source>
        <dbReference type="EMBL" id="SCN63208.1"/>
    </source>
</evidence>
<dbReference type="Pfam" id="PF00385">
    <property type="entry name" value="Chromo"/>
    <property type="match status" value="1"/>
</dbReference>
<proteinExistence type="predicted"/>
<evidence type="ECO:0000313" key="5">
    <source>
        <dbReference type="EMBL" id="SCM26462.1"/>
    </source>
</evidence>
<dbReference type="InterPro" id="IPR051219">
    <property type="entry name" value="Heterochromatin_chromo-domain"/>
</dbReference>
<dbReference type="GO" id="GO:0005634">
    <property type="term" value="C:nucleus"/>
    <property type="evidence" value="ECO:0007669"/>
    <property type="project" value="UniProtKB-SubCell"/>
</dbReference>
<feature type="compositionally biased region" description="Polar residues" evidence="3">
    <location>
        <begin position="122"/>
        <end position="132"/>
    </location>
</feature>
<evidence type="ECO:0000313" key="8">
    <source>
        <dbReference type="Proteomes" id="UP000071118"/>
    </source>
</evidence>
<dbReference type="InterPro" id="IPR023779">
    <property type="entry name" value="Chromodomain_CS"/>
</dbReference>
<feature type="compositionally biased region" description="Basic residues" evidence="3">
    <location>
        <begin position="104"/>
        <end position="114"/>
    </location>
</feature>
<sequence>MTGSDEEFEIGDILDVKRKKNGFIYLVKWKGYSDDENTWEPESNLLHLTDFKKKMEYLKSIYLNKIDRTSSDSKIMKKSNVQLFGQDDMGNTLIKSKGRTSLISKKRGHKRGMRNRMGSRIGNKSSASSVTDGSLKKSDDDDNQSIKKENSSNNYNNTLLNIEDVYSVRIKNRKMEFLASLKNASPQWVEESNIRSTGHLNIKVNDFKKYIKRKKTSKGSRIVIKNLHNVGDELYISVIHNINNKEIHSLYPSKVIEYIYPQELLNFLLSRLRYRTV</sequence>
<dbReference type="EMBL" id="LT608180">
    <property type="protein sequence ID" value="SCM26462.1"/>
    <property type="molecule type" value="Genomic_DNA"/>
</dbReference>
<dbReference type="RefSeq" id="XP_736695.2">
    <property type="nucleotide sequence ID" value="XM_731602.2"/>
</dbReference>
<dbReference type="KEGG" id="pcb:PCHAS_1438100"/>
<evidence type="ECO:0000256" key="2">
    <source>
        <dbReference type="ARBA" id="ARBA00023242"/>
    </source>
</evidence>
<dbReference type="AlphaFoldDB" id="A0A077TRD1"/>
<feature type="region of interest" description="Disordered" evidence="3">
    <location>
        <begin position="98"/>
        <end position="153"/>
    </location>
</feature>
<dbReference type="PROSITE" id="PS00598">
    <property type="entry name" value="CHROMO_1"/>
    <property type="match status" value="1"/>
</dbReference>
<dbReference type="Proteomes" id="UP000195489">
    <property type="component" value="Chromosome 14"/>
</dbReference>
<keyword evidence="8" id="KW-1185">Reference proteome</keyword>
<dbReference type="PROSITE" id="PS50013">
    <property type="entry name" value="CHROMO_2"/>
    <property type="match status" value="1"/>
</dbReference>
<dbReference type="EMBL" id="LT608166">
    <property type="protein sequence ID" value="SCN63208.1"/>
    <property type="molecule type" value="Genomic_DNA"/>
</dbReference>
<evidence type="ECO:0000259" key="4">
    <source>
        <dbReference type="PROSITE" id="PS50013"/>
    </source>
</evidence>